<dbReference type="GO" id="GO:0046983">
    <property type="term" value="F:protein dimerization activity"/>
    <property type="evidence" value="ECO:0007669"/>
    <property type="project" value="InterPro"/>
</dbReference>
<keyword evidence="12" id="KW-1185">Reference proteome</keyword>
<keyword evidence="4" id="KW-0808">Transferase</keyword>
<evidence type="ECO:0000256" key="2">
    <source>
        <dbReference type="ARBA" id="ARBA00012438"/>
    </source>
</evidence>
<dbReference type="PANTHER" id="PTHR24421">
    <property type="entry name" value="NITRATE/NITRITE SENSOR PROTEIN NARX-RELATED"/>
    <property type="match status" value="1"/>
</dbReference>
<evidence type="ECO:0000256" key="8">
    <source>
        <dbReference type="ARBA" id="ARBA00023012"/>
    </source>
</evidence>
<comment type="caution">
    <text evidence="11">The sequence shown here is derived from an EMBL/GenBank/DDBJ whole genome shotgun (WGS) entry which is preliminary data.</text>
</comment>
<dbReference type="SUPFAM" id="SSF55874">
    <property type="entry name" value="ATPase domain of HSP90 chaperone/DNA topoisomerase II/histidine kinase"/>
    <property type="match status" value="1"/>
</dbReference>
<dbReference type="EMBL" id="BMMK01000017">
    <property type="protein sequence ID" value="GGM63536.1"/>
    <property type="molecule type" value="Genomic_DNA"/>
</dbReference>
<keyword evidence="7" id="KW-0067">ATP-binding</keyword>
<reference evidence="11" key="2">
    <citation type="submission" date="2020-09" db="EMBL/GenBank/DDBJ databases">
        <authorList>
            <person name="Sun Q."/>
            <person name="Zhou Y."/>
        </authorList>
    </citation>
    <scope>NUCLEOTIDE SEQUENCE</scope>
    <source>
        <strain evidence="11">CGMCC 4.5737</strain>
    </source>
</reference>
<evidence type="ECO:0000313" key="11">
    <source>
        <dbReference type="EMBL" id="GGM63536.1"/>
    </source>
</evidence>
<keyword evidence="9" id="KW-1133">Transmembrane helix</keyword>
<evidence type="ECO:0000313" key="12">
    <source>
        <dbReference type="Proteomes" id="UP000637578"/>
    </source>
</evidence>
<evidence type="ECO:0000259" key="10">
    <source>
        <dbReference type="Pfam" id="PF07730"/>
    </source>
</evidence>
<evidence type="ECO:0000256" key="3">
    <source>
        <dbReference type="ARBA" id="ARBA00022553"/>
    </source>
</evidence>
<keyword evidence="5" id="KW-0547">Nucleotide-binding</keyword>
<keyword evidence="9" id="KW-0812">Transmembrane</keyword>
<keyword evidence="3" id="KW-0597">Phosphoprotein</keyword>
<accession>A0A8J3CDI7</accession>
<feature type="transmembrane region" description="Helical" evidence="9">
    <location>
        <begin position="123"/>
        <end position="146"/>
    </location>
</feature>
<keyword evidence="8" id="KW-0902">Two-component regulatory system</keyword>
<gene>
    <name evidence="11" type="ORF">GCM10012275_37650</name>
</gene>
<dbReference type="GO" id="GO:0016020">
    <property type="term" value="C:membrane"/>
    <property type="evidence" value="ECO:0007669"/>
    <property type="project" value="InterPro"/>
</dbReference>
<feature type="domain" description="Signal transduction histidine kinase subgroup 3 dimerisation and phosphoacceptor" evidence="10">
    <location>
        <begin position="239"/>
        <end position="302"/>
    </location>
</feature>
<dbReference type="PANTHER" id="PTHR24421:SF10">
    <property type="entry name" value="NITRATE_NITRITE SENSOR PROTEIN NARQ"/>
    <property type="match status" value="1"/>
</dbReference>
<dbReference type="Gene3D" id="1.20.5.1930">
    <property type="match status" value="1"/>
</dbReference>
<protein>
    <recommendedName>
        <fullName evidence="2">histidine kinase</fullName>
        <ecNumber evidence="2">2.7.13.3</ecNumber>
    </recommendedName>
</protein>
<feature type="transmembrane region" description="Helical" evidence="9">
    <location>
        <begin position="190"/>
        <end position="207"/>
    </location>
</feature>
<comment type="catalytic activity">
    <reaction evidence="1">
        <text>ATP + protein L-histidine = ADP + protein N-phospho-L-histidine.</text>
        <dbReference type="EC" id="2.7.13.3"/>
    </reaction>
</comment>
<name>A0A8J3CDI7_9PSEU</name>
<dbReference type="EC" id="2.7.13.3" evidence="2"/>
<keyword evidence="6 11" id="KW-0418">Kinase</keyword>
<sequence length="443" mass="48107">MANSALVFATRKKYLYPRRSGGGGDALVAHDLSRGSSGGTRGAPLVPAQRGTAVTAGRGWWPRWADRAGRWQQLALDLGVVVLAGLDVALWSPPPDVDVQTYSNVLSWVAVVALLFRRRFPLATAVLTFPGYLVGWSQLAAIFAMYSVARHYNRSWQTVVGAVLVFVPRTVLWPPEKFFEQDIGDHLHNVMYGFIVTGLPLAVGLLVHTRGELSQRLTELAESREREKRLHAHSVLAEERARLAREMHDVVSHQVTLIAMQAGALQVSTNDADARETAQTIRTLSTRTLEELRQMVSVLRVAALDAAAASQRSLADLPELIAGCGVDVQLSVGQLPESLSPELSTTAFRTVQEALTNVRKHAPGVAAEVRLQVNGRDLLVEVRNEAPAAQSSRSSFPSGGHGLVGLRERAELLAGTFEAGPTADGGYVVRARLPLRCPPRARR</sequence>
<dbReference type="AlphaFoldDB" id="A0A8J3CDI7"/>
<evidence type="ECO:0000256" key="6">
    <source>
        <dbReference type="ARBA" id="ARBA00022777"/>
    </source>
</evidence>
<dbReference type="Proteomes" id="UP000637578">
    <property type="component" value="Unassembled WGS sequence"/>
</dbReference>
<evidence type="ECO:0000256" key="4">
    <source>
        <dbReference type="ARBA" id="ARBA00022679"/>
    </source>
</evidence>
<dbReference type="InterPro" id="IPR050482">
    <property type="entry name" value="Sensor_HK_TwoCompSys"/>
</dbReference>
<dbReference type="CDD" id="cd16917">
    <property type="entry name" value="HATPase_UhpB-NarQ-NarX-like"/>
    <property type="match status" value="1"/>
</dbReference>
<dbReference type="GO" id="GO:0000155">
    <property type="term" value="F:phosphorelay sensor kinase activity"/>
    <property type="evidence" value="ECO:0007669"/>
    <property type="project" value="InterPro"/>
</dbReference>
<evidence type="ECO:0000256" key="1">
    <source>
        <dbReference type="ARBA" id="ARBA00000085"/>
    </source>
</evidence>
<keyword evidence="9" id="KW-0472">Membrane</keyword>
<organism evidence="11 12">
    <name type="scientific">Longimycelium tulufanense</name>
    <dbReference type="NCBI Taxonomy" id="907463"/>
    <lineage>
        <taxon>Bacteria</taxon>
        <taxon>Bacillati</taxon>
        <taxon>Actinomycetota</taxon>
        <taxon>Actinomycetes</taxon>
        <taxon>Pseudonocardiales</taxon>
        <taxon>Pseudonocardiaceae</taxon>
        <taxon>Longimycelium</taxon>
    </lineage>
</organism>
<evidence type="ECO:0000256" key="7">
    <source>
        <dbReference type="ARBA" id="ARBA00022840"/>
    </source>
</evidence>
<dbReference type="Pfam" id="PF07730">
    <property type="entry name" value="HisKA_3"/>
    <property type="match status" value="1"/>
</dbReference>
<dbReference type="InterPro" id="IPR036890">
    <property type="entry name" value="HATPase_C_sf"/>
</dbReference>
<evidence type="ECO:0000256" key="5">
    <source>
        <dbReference type="ARBA" id="ARBA00022741"/>
    </source>
</evidence>
<dbReference type="InterPro" id="IPR011712">
    <property type="entry name" value="Sig_transdc_His_kin_sub3_dim/P"/>
</dbReference>
<evidence type="ECO:0000256" key="9">
    <source>
        <dbReference type="SAM" id="Phobius"/>
    </source>
</evidence>
<dbReference type="GO" id="GO:0005524">
    <property type="term" value="F:ATP binding"/>
    <property type="evidence" value="ECO:0007669"/>
    <property type="project" value="UniProtKB-KW"/>
</dbReference>
<proteinExistence type="predicted"/>
<dbReference type="Gene3D" id="3.30.565.10">
    <property type="entry name" value="Histidine kinase-like ATPase, C-terminal domain"/>
    <property type="match status" value="1"/>
</dbReference>
<reference evidence="11" key="1">
    <citation type="journal article" date="2014" name="Int. J. Syst. Evol. Microbiol.">
        <title>Complete genome sequence of Corynebacterium casei LMG S-19264T (=DSM 44701T), isolated from a smear-ripened cheese.</title>
        <authorList>
            <consortium name="US DOE Joint Genome Institute (JGI-PGF)"/>
            <person name="Walter F."/>
            <person name="Albersmeier A."/>
            <person name="Kalinowski J."/>
            <person name="Ruckert C."/>
        </authorList>
    </citation>
    <scope>NUCLEOTIDE SEQUENCE</scope>
    <source>
        <strain evidence="11">CGMCC 4.5737</strain>
    </source>
</reference>